<dbReference type="Proteomes" id="UP001175211">
    <property type="component" value="Unassembled WGS sequence"/>
</dbReference>
<feature type="transmembrane region" description="Helical" evidence="1">
    <location>
        <begin position="166"/>
        <end position="187"/>
    </location>
</feature>
<protein>
    <recommendedName>
        <fullName evidence="2">DUF6534 domain-containing protein</fullName>
    </recommendedName>
</protein>
<comment type="caution">
    <text evidence="3">The sequence shown here is derived from an EMBL/GenBank/DDBJ whole genome shotgun (WGS) entry which is preliminary data.</text>
</comment>
<dbReference type="Pfam" id="PF20152">
    <property type="entry name" value="DUF6534"/>
    <property type="match status" value="1"/>
</dbReference>
<dbReference type="EMBL" id="JAUEPS010000001">
    <property type="protein sequence ID" value="KAK0470172.1"/>
    <property type="molecule type" value="Genomic_DNA"/>
</dbReference>
<reference evidence="3" key="1">
    <citation type="submission" date="2023-06" db="EMBL/GenBank/DDBJ databases">
        <authorList>
            <consortium name="Lawrence Berkeley National Laboratory"/>
            <person name="Ahrendt S."/>
            <person name="Sahu N."/>
            <person name="Indic B."/>
            <person name="Wong-Bajracharya J."/>
            <person name="Merenyi Z."/>
            <person name="Ke H.-M."/>
            <person name="Monk M."/>
            <person name="Kocsube S."/>
            <person name="Drula E."/>
            <person name="Lipzen A."/>
            <person name="Balint B."/>
            <person name="Henrissat B."/>
            <person name="Andreopoulos B."/>
            <person name="Martin F.M."/>
            <person name="Harder C.B."/>
            <person name="Rigling D."/>
            <person name="Ford K.L."/>
            <person name="Foster G.D."/>
            <person name="Pangilinan J."/>
            <person name="Papanicolaou A."/>
            <person name="Barry K."/>
            <person name="LaButti K."/>
            <person name="Viragh M."/>
            <person name="Koriabine M."/>
            <person name="Yan M."/>
            <person name="Riley R."/>
            <person name="Champramary S."/>
            <person name="Plett K.L."/>
            <person name="Tsai I.J."/>
            <person name="Slot J."/>
            <person name="Sipos G."/>
            <person name="Plett J."/>
            <person name="Nagy L.G."/>
            <person name="Grigoriev I.V."/>
        </authorList>
    </citation>
    <scope>NUCLEOTIDE SEQUENCE</scope>
    <source>
        <strain evidence="3">CCBAS 213</strain>
    </source>
</reference>
<feature type="transmembrane region" description="Helical" evidence="1">
    <location>
        <begin position="234"/>
        <end position="255"/>
    </location>
</feature>
<feature type="transmembrane region" description="Helical" evidence="1">
    <location>
        <begin position="208"/>
        <end position="228"/>
    </location>
</feature>
<proteinExistence type="predicted"/>
<evidence type="ECO:0000313" key="4">
    <source>
        <dbReference type="Proteomes" id="UP001175211"/>
    </source>
</evidence>
<organism evidence="3 4">
    <name type="scientific">Armillaria tabescens</name>
    <name type="common">Ringless honey mushroom</name>
    <name type="synonym">Agaricus tabescens</name>
    <dbReference type="NCBI Taxonomy" id="1929756"/>
    <lineage>
        <taxon>Eukaryota</taxon>
        <taxon>Fungi</taxon>
        <taxon>Dikarya</taxon>
        <taxon>Basidiomycota</taxon>
        <taxon>Agaricomycotina</taxon>
        <taxon>Agaricomycetes</taxon>
        <taxon>Agaricomycetidae</taxon>
        <taxon>Agaricales</taxon>
        <taxon>Marasmiineae</taxon>
        <taxon>Physalacriaceae</taxon>
        <taxon>Desarmillaria</taxon>
    </lineage>
</organism>
<keyword evidence="1" id="KW-1133">Transmembrane helix</keyword>
<evidence type="ECO:0000259" key="2">
    <source>
        <dbReference type="Pfam" id="PF20152"/>
    </source>
</evidence>
<dbReference type="RefSeq" id="XP_060339965.1">
    <property type="nucleotide sequence ID" value="XM_060470974.1"/>
</dbReference>
<keyword evidence="1" id="KW-0812">Transmembrane</keyword>
<dbReference type="AlphaFoldDB" id="A0AA39TU27"/>
<evidence type="ECO:0000313" key="3">
    <source>
        <dbReference type="EMBL" id="KAK0470172.1"/>
    </source>
</evidence>
<keyword evidence="4" id="KW-1185">Reference proteome</keyword>
<feature type="transmembrane region" description="Helical" evidence="1">
    <location>
        <begin position="52"/>
        <end position="77"/>
    </location>
</feature>
<dbReference type="PANTHER" id="PTHR40465:SF1">
    <property type="entry name" value="DUF6534 DOMAIN-CONTAINING PROTEIN"/>
    <property type="match status" value="1"/>
</dbReference>
<dbReference type="PANTHER" id="PTHR40465">
    <property type="entry name" value="CHROMOSOME 1, WHOLE GENOME SHOTGUN SEQUENCE"/>
    <property type="match status" value="1"/>
</dbReference>
<feature type="transmembrane region" description="Helical" evidence="1">
    <location>
        <begin position="15"/>
        <end position="40"/>
    </location>
</feature>
<evidence type="ECO:0000256" key="1">
    <source>
        <dbReference type="SAM" id="Phobius"/>
    </source>
</evidence>
<accession>A0AA39TU27</accession>
<dbReference type="GeneID" id="85354522"/>
<feature type="transmembrane region" description="Helical" evidence="1">
    <location>
        <begin position="97"/>
        <end position="118"/>
    </location>
</feature>
<feature type="transmembrane region" description="Helical" evidence="1">
    <location>
        <begin position="125"/>
        <end position="146"/>
    </location>
</feature>
<gene>
    <name evidence="3" type="ORF">EV420DRAFT_1498776</name>
</gene>
<name>A0AA39TU27_ARMTA</name>
<feature type="domain" description="DUF6534" evidence="2">
    <location>
        <begin position="172"/>
        <end position="257"/>
    </location>
</feature>
<sequence length="313" mass="34757">MSTDSLTLFSMGTTLGAVLIGATLASALFGVTTMLFFVYYKRYSQDRWFYRISLAILWVFDALHFALALHILYFYLVDSFGDSPALLNMVWSFKLDFSTHLAILMGVDIVCVVRLWILGRFFHRIVPWIVSFTVAGVVAVLIFLIYEVYTISSFHQFSDISKIMDGALAVGAAADLAICLATSYYLYKSKAVTISSRTSGPLLVLMRLVLISGLAKTAASILMLVVFLTFPNTLIFVAIGFPIPRLYIITLLTMLNAWTPRPGDRCGHANFCLPLKTNEMSNLPLNFSDVTVVDEQLMVGWSLHDQPGGSPNI</sequence>
<keyword evidence="1" id="KW-0472">Membrane</keyword>
<dbReference type="InterPro" id="IPR045339">
    <property type="entry name" value="DUF6534"/>
</dbReference>